<accession>A0A839T6P2</accession>
<feature type="compositionally biased region" description="Low complexity" evidence="1">
    <location>
        <begin position="262"/>
        <end position="277"/>
    </location>
</feature>
<keyword evidence="4" id="KW-1185">Reference proteome</keyword>
<gene>
    <name evidence="3" type="ORF">FHR87_003586</name>
</gene>
<evidence type="ECO:0000313" key="4">
    <source>
        <dbReference type="Proteomes" id="UP000549250"/>
    </source>
</evidence>
<dbReference type="InterPro" id="IPR002035">
    <property type="entry name" value="VWF_A"/>
</dbReference>
<dbReference type="PANTHER" id="PTHR41248:SF1">
    <property type="entry name" value="NORD PROTEIN"/>
    <property type="match status" value="1"/>
</dbReference>
<protein>
    <submittedName>
        <fullName evidence="3">Nitric oxide reductase activation protein</fullName>
    </submittedName>
</protein>
<comment type="caution">
    <text evidence="3">The sequence shown here is derived from an EMBL/GenBank/DDBJ whole genome shotgun (WGS) entry which is preliminary data.</text>
</comment>
<feature type="compositionally biased region" description="Polar residues" evidence="1">
    <location>
        <begin position="236"/>
        <end position="252"/>
    </location>
</feature>
<organism evidence="3 4">
    <name type="scientific">Azomonas macrocytogenes</name>
    <name type="common">Azotobacter macrocytogenes</name>
    <dbReference type="NCBI Taxonomy" id="69962"/>
    <lineage>
        <taxon>Bacteria</taxon>
        <taxon>Pseudomonadati</taxon>
        <taxon>Pseudomonadota</taxon>
        <taxon>Gammaproteobacteria</taxon>
        <taxon>Pseudomonadales</taxon>
        <taxon>Pseudomonadaceae</taxon>
        <taxon>Azomonas</taxon>
    </lineage>
</organism>
<feature type="region of interest" description="Disordered" evidence="1">
    <location>
        <begin position="206"/>
        <end position="302"/>
    </location>
</feature>
<dbReference type="InterPro" id="IPR036465">
    <property type="entry name" value="vWFA_dom_sf"/>
</dbReference>
<sequence>MKSKRHTLYNALPIVAAAYGEKFGVKVTLGGDQAYTNGKSINIPNVPESFGNRDAIWGYLAHEAAHVRFTDFSVSRAPGLHAMLTNIIEDCRIEQAMIALYPGTAHTLHETARYMVQAGHYQPVTDRDSPASMVAGYCLYWLQSEGVGQAVLRPFMQTASAILNRVLPSGVCIRLEAILLKAVDTQSTQQAADFATAIIQMIEEEKDKAAQNPPPPPQKGPQDHSQGQDQGRADDQTGSGSNDSPSTDNGQANADAGGPKNDASSGQSGSHSSDSAQPGQDDADSSGPATACPASQDDHSGTAQADLPALLQQILTATGNDLPRDAHAALLGELQGLAHQAGDPCYQTVKQARSAGNDPQAGNRLLQTVRSHSSRLRQQLLGLVQASQQKAVRAERRGKKVDHRRLTKVLTGDSRVFSRSADKVSPNTAVHVLVDMSSSMNKGVSNGKKRADIARESALSLALALEGISGVNPAVTFFAGDSHAPVFSAMKHGERVQSSIGGFVFSATGTTPMAEALWHSAFELSKTREQRKLLIVITDGEPDNAVSCTKVIDLCERSDVEVIGIGIETSAVTRLFSRNVVIQDAADLQKALFRLMERALTAPVV</sequence>
<evidence type="ECO:0000259" key="2">
    <source>
        <dbReference type="PROSITE" id="PS50234"/>
    </source>
</evidence>
<proteinExistence type="predicted"/>
<dbReference type="Gene3D" id="3.40.50.410">
    <property type="entry name" value="von Willebrand factor, type A domain"/>
    <property type="match status" value="1"/>
</dbReference>
<name>A0A839T6P2_AZOMA</name>
<evidence type="ECO:0000256" key="1">
    <source>
        <dbReference type="SAM" id="MobiDB-lite"/>
    </source>
</evidence>
<dbReference type="Pfam" id="PF00092">
    <property type="entry name" value="VWA"/>
    <property type="match status" value="1"/>
</dbReference>
<dbReference type="Proteomes" id="UP000549250">
    <property type="component" value="Unassembled WGS sequence"/>
</dbReference>
<dbReference type="SUPFAM" id="SSF53300">
    <property type="entry name" value="vWA-like"/>
    <property type="match status" value="1"/>
</dbReference>
<dbReference type="EMBL" id="JACHXI010000027">
    <property type="protein sequence ID" value="MBB3105151.1"/>
    <property type="molecule type" value="Genomic_DNA"/>
</dbReference>
<evidence type="ECO:0000313" key="3">
    <source>
        <dbReference type="EMBL" id="MBB3105151.1"/>
    </source>
</evidence>
<dbReference type="PANTHER" id="PTHR41248">
    <property type="entry name" value="NORD PROTEIN"/>
    <property type="match status" value="1"/>
</dbReference>
<feature type="domain" description="VWFA" evidence="2">
    <location>
        <begin position="429"/>
        <end position="567"/>
    </location>
</feature>
<dbReference type="PROSITE" id="PS50234">
    <property type="entry name" value="VWFA"/>
    <property type="match status" value="1"/>
</dbReference>
<reference evidence="3 4" key="1">
    <citation type="submission" date="2020-08" db="EMBL/GenBank/DDBJ databases">
        <title>Genomic Encyclopedia of Type Strains, Phase III (KMG-III): the genomes of soil and plant-associated and newly described type strains.</title>
        <authorList>
            <person name="Whitman W."/>
        </authorList>
    </citation>
    <scope>NUCLEOTIDE SEQUENCE [LARGE SCALE GENOMIC DNA]</scope>
    <source>
        <strain evidence="3 4">CECT 4462</strain>
    </source>
</reference>
<dbReference type="SMART" id="SM00327">
    <property type="entry name" value="VWA"/>
    <property type="match status" value="1"/>
</dbReference>
<dbReference type="InterPro" id="IPR051928">
    <property type="entry name" value="NorD/CobT"/>
</dbReference>
<dbReference type="AlphaFoldDB" id="A0A839T6P2"/>
<dbReference type="RefSeq" id="WP_183168012.1">
    <property type="nucleotide sequence ID" value="NZ_JACHXI010000027.1"/>
</dbReference>